<dbReference type="InterPro" id="IPR011990">
    <property type="entry name" value="TPR-like_helical_dom_sf"/>
</dbReference>
<dbReference type="InterPro" id="IPR000792">
    <property type="entry name" value="Tscrpt_reg_LuxR_C"/>
</dbReference>
<dbReference type="Gene3D" id="3.40.50.300">
    <property type="entry name" value="P-loop containing nucleotide triphosphate hydrolases"/>
    <property type="match status" value="1"/>
</dbReference>
<feature type="domain" description="HTH luxR-type" evidence="3">
    <location>
        <begin position="802"/>
        <end position="867"/>
    </location>
</feature>
<proteinExistence type="predicted"/>
<keyword evidence="5" id="KW-1185">Reference proteome</keyword>
<dbReference type="SUPFAM" id="SSF46894">
    <property type="entry name" value="C-terminal effector domain of the bipartite response regulators"/>
    <property type="match status" value="1"/>
</dbReference>
<evidence type="ECO:0000313" key="5">
    <source>
        <dbReference type="Proteomes" id="UP001500928"/>
    </source>
</evidence>
<dbReference type="InterPro" id="IPR016032">
    <property type="entry name" value="Sig_transdc_resp-reg_C-effctor"/>
</dbReference>
<dbReference type="InterPro" id="IPR003593">
    <property type="entry name" value="AAA+_ATPase"/>
</dbReference>
<dbReference type="Pfam" id="PF13191">
    <property type="entry name" value="AAA_16"/>
    <property type="match status" value="1"/>
</dbReference>
<dbReference type="Proteomes" id="UP001500928">
    <property type="component" value="Unassembled WGS sequence"/>
</dbReference>
<dbReference type="SMART" id="SM00382">
    <property type="entry name" value="AAA"/>
    <property type="match status" value="1"/>
</dbReference>
<organism evidence="4 5">
    <name type="scientific">Actinomycetospora chlora</name>
    <dbReference type="NCBI Taxonomy" id="663608"/>
    <lineage>
        <taxon>Bacteria</taxon>
        <taxon>Bacillati</taxon>
        <taxon>Actinomycetota</taxon>
        <taxon>Actinomycetes</taxon>
        <taxon>Pseudonocardiales</taxon>
        <taxon>Pseudonocardiaceae</taxon>
        <taxon>Actinomycetospora</taxon>
    </lineage>
</organism>
<sequence>MELLERSDELRLLDRAWQEARAGSGSVVVLAGESGIGKTSLARSFADGLRDAEVLWGVCDPLGVPRPLGPLHDVAADLGEPVAGLLATGVPPHEIHRALLDTLAARSLVLVVDDLQWADEATIDLLRFLLRRVAGCRSLVLTTHRDDEPDPQPALRALLGDVARVPSAQRVELGPLSVDAVSALVGERGIDPVDLHRRTRGNSFYVTEIVSRGGAPDGELPTSVRDAVLARTAGLDPTARDLADLLACASGPVPDTLLPALGVGLPPLRALDGAGLLARDRRGLTFRHDICRLAVAGAIPPGGEVALHRRMVDALETLPDPDPAVLVHHALGAGDDGRVFRYAGRAGRVATAAGAHTESARFFALALEHAPPDAAAARAGLEEMLALELFLTDRLDDAIAACRRAVRWWRAEGDLDGAAAAYEARAVFEWYNAARADADTHVATAVELLADRAAPGSRAATVLGHALATQAFLAVQDNDVATARALHDRARIVADGATDERLEVRLRVVDGIAAMMAGDTTAREQLLDAVDVPGHDFRVEHSTGWSNLANLDVEHRRLDAAAKALEHSLPMTVHWEFPLCYGWQRGVRARLHLERGDWDEARRDACAVLRESAAPLTHTWPYLVDGLVALRRGDAAAAAAVDRGWDLAVRYGDPLRLLPAVSALAERQWLTGIPDPRLADAAAILADAGSRPGTAWSAGELALWLRRLGREDATSVPPVAPPDGPYRDALAGDHRRAAAGWGALGAPYEQALALVDAGEPADVFAALEILDRLGADAVAAKVRRDLRERGVTGVPSRPRAATRANPAGLTERQVDVVRLVAEGLTNAEIAARLFISEKTADHHVSAILGKLGVATRREAAAAARGLGIAHDRRRTPRTPV</sequence>
<dbReference type="CDD" id="cd06170">
    <property type="entry name" value="LuxR_C_like"/>
    <property type="match status" value="1"/>
</dbReference>
<protein>
    <submittedName>
        <fullName evidence="4">AAA family ATPase</fullName>
    </submittedName>
</protein>
<dbReference type="InterPro" id="IPR041664">
    <property type="entry name" value="AAA_16"/>
</dbReference>
<dbReference type="Gene3D" id="1.25.40.10">
    <property type="entry name" value="Tetratricopeptide repeat domain"/>
    <property type="match status" value="1"/>
</dbReference>
<dbReference type="Pfam" id="PF00196">
    <property type="entry name" value="GerE"/>
    <property type="match status" value="1"/>
</dbReference>
<dbReference type="InterPro" id="IPR036388">
    <property type="entry name" value="WH-like_DNA-bd_sf"/>
</dbReference>
<evidence type="ECO:0000256" key="1">
    <source>
        <dbReference type="ARBA" id="ARBA00022741"/>
    </source>
</evidence>
<dbReference type="PANTHER" id="PTHR16305:SF35">
    <property type="entry name" value="TRANSCRIPTIONAL ACTIVATOR DOMAIN"/>
    <property type="match status" value="1"/>
</dbReference>
<gene>
    <name evidence="4" type="ORF">GCM10023200_44280</name>
</gene>
<dbReference type="EMBL" id="BAABHO010000042">
    <property type="protein sequence ID" value="GAA4802274.1"/>
    <property type="molecule type" value="Genomic_DNA"/>
</dbReference>
<name>A0ABP9C1K4_9PSEU</name>
<accession>A0ABP9C1K4</accession>
<evidence type="ECO:0000256" key="2">
    <source>
        <dbReference type="ARBA" id="ARBA00022840"/>
    </source>
</evidence>
<evidence type="ECO:0000313" key="4">
    <source>
        <dbReference type="EMBL" id="GAA4802274.1"/>
    </source>
</evidence>
<dbReference type="InterPro" id="IPR027417">
    <property type="entry name" value="P-loop_NTPase"/>
</dbReference>
<dbReference type="RefSeq" id="WP_345420421.1">
    <property type="nucleotide sequence ID" value="NZ_BAABHO010000042.1"/>
</dbReference>
<keyword evidence="1" id="KW-0547">Nucleotide-binding</keyword>
<dbReference type="SMART" id="SM00421">
    <property type="entry name" value="HTH_LUXR"/>
    <property type="match status" value="1"/>
</dbReference>
<dbReference type="PRINTS" id="PR00038">
    <property type="entry name" value="HTHLUXR"/>
</dbReference>
<dbReference type="PROSITE" id="PS50043">
    <property type="entry name" value="HTH_LUXR_2"/>
    <property type="match status" value="1"/>
</dbReference>
<keyword evidence="2" id="KW-0067">ATP-binding</keyword>
<dbReference type="Gene3D" id="1.10.10.10">
    <property type="entry name" value="Winged helix-like DNA-binding domain superfamily/Winged helix DNA-binding domain"/>
    <property type="match status" value="1"/>
</dbReference>
<dbReference type="SUPFAM" id="SSF52540">
    <property type="entry name" value="P-loop containing nucleoside triphosphate hydrolases"/>
    <property type="match status" value="1"/>
</dbReference>
<comment type="caution">
    <text evidence="4">The sequence shown here is derived from an EMBL/GenBank/DDBJ whole genome shotgun (WGS) entry which is preliminary data.</text>
</comment>
<dbReference type="PANTHER" id="PTHR16305">
    <property type="entry name" value="TESTICULAR SOLUBLE ADENYLYL CYCLASE"/>
    <property type="match status" value="1"/>
</dbReference>
<evidence type="ECO:0000259" key="3">
    <source>
        <dbReference type="PROSITE" id="PS50043"/>
    </source>
</evidence>
<reference evidence="5" key="1">
    <citation type="journal article" date="2019" name="Int. J. Syst. Evol. Microbiol.">
        <title>The Global Catalogue of Microorganisms (GCM) 10K type strain sequencing project: providing services to taxonomists for standard genome sequencing and annotation.</title>
        <authorList>
            <consortium name="The Broad Institute Genomics Platform"/>
            <consortium name="The Broad Institute Genome Sequencing Center for Infectious Disease"/>
            <person name="Wu L."/>
            <person name="Ma J."/>
        </authorList>
    </citation>
    <scope>NUCLEOTIDE SEQUENCE [LARGE SCALE GENOMIC DNA]</scope>
    <source>
        <strain evidence="5">JCM 17979</strain>
    </source>
</reference>